<dbReference type="AlphaFoldDB" id="A0A4Q4TUP9"/>
<dbReference type="GO" id="GO:0005576">
    <property type="term" value="C:extracellular region"/>
    <property type="evidence" value="ECO:0007669"/>
    <property type="project" value="UniProtKB-SubCell"/>
</dbReference>
<evidence type="ECO:0000256" key="4">
    <source>
        <dbReference type="ARBA" id="ARBA00022723"/>
    </source>
</evidence>
<keyword evidence="7" id="KW-0560">Oxidoreductase</keyword>
<keyword evidence="11" id="KW-0119">Carbohydrate metabolism</keyword>
<keyword evidence="4" id="KW-0479">Metal-binding</keyword>
<evidence type="ECO:0000256" key="10">
    <source>
        <dbReference type="ARBA" id="ARBA00023157"/>
    </source>
</evidence>
<keyword evidence="19" id="KW-1185">Reference proteome</keyword>
<comment type="caution">
    <text evidence="18">The sequence shown here is derived from an EMBL/GenBank/DDBJ whole genome shotgun (WGS) entry which is preliminary data.</text>
</comment>
<keyword evidence="12" id="KW-0624">Polysaccharide degradation</keyword>
<name>A0A4Q4TUP9_9PEZI</name>
<dbReference type="Pfam" id="PF03443">
    <property type="entry name" value="AA9"/>
    <property type="match status" value="1"/>
</dbReference>
<evidence type="ECO:0000259" key="17">
    <source>
        <dbReference type="Pfam" id="PF03443"/>
    </source>
</evidence>
<feature type="chain" id="PRO_5020751723" description="lytic cellulose monooxygenase (C4-dehydrogenating)" evidence="16">
    <location>
        <begin position="19"/>
        <end position="297"/>
    </location>
</feature>
<dbReference type="GO" id="GO:0004497">
    <property type="term" value="F:monooxygenase activity"/>
    <property type="evidence" value="ECO:0007669"/>
    <property type="project" value="UniProtKB-KW"/>
</dbReference>
<evidence type="ECO:0000313" key="18">
    <source>
        <dbReference type="EMBL" id="RYP11211.1"/>
    </source>
</evidence>
<gene>
    <name evidence="18" type="ORF">DL764_000167</name>
</gene>
<evidence type="ECO:0000256" key="16">
    <source>
        <dbReference type="SAM" id="SignalP"/>
    </source>
</evidence>
<dbReference type="EMBL" id="QJNU01000004">
    <property type="protein sequence ID" value="RYP11211.1"/>
    <property type="molecule type" value="Genomic_DNA"/>
</dbReference>
<comment type="subcellular location">
    <subcellularLocation>
        <location evidence="2">Secreted</location>
    </subcellularLocation>
</comment>
<dbReference type="GO" id="GO:0046872">
    <property type="term" value="F:metal ion binding"/>
    <property type="evidence" value="ECO:0007669"/>
    <property type="project" value="UniProtKB-KW"/>
</dbReference>
<accession>A0A4Q4TUP9</accession>
<evidence type="ECO:0000256" key="1">
    <source>
        <dbReference type="ARBA" id="ARBA00001973"/>
    </source>
</evidence>
<keyword evidence="5 16" id="KW-0732">Signal</keyword>
<comment type="cofactor">
    <cofactor evidence="1">
        <name>Cu(2+)</name>
        <dbReference type="ChEBI" id="CHEBI:29036"/>
    </cofactor>
</comment>
<evidence type="ECO:0000256" key="8">
    <source>
        <dbReference type="ARBA" id="ARBA00023008"/>
    </source>
</evidence>
<keyword evidence="10" id="KW-1015">Disulfide bond</keyword>
<reference evidence="18 19" key="1">
    <citation type="submission" date="2018-06" db="EMBL/GenBank/DDBJ databases">
        <title>Complete Genomes of Monosporascus.</title>
        <authorList>
            <person name="Robinson A.J."/>
            <person name="Natvig D.O."/>
        </authorList>
    </citation>
    <scope>NUCLEOTIDE SEQUENCE [LARGE SCALE GENOMIC DNA]</scope>
    <source>
        <strain evidence="18 19">CBS 110550</strain>
    </source>
</reference>
<keyword evidence="9" id="KW-0503">Monooxygenase</keyword>
<dbReference type="Gene3D" id="2.70.50.70">
    <property type="match status" value="1"/>
</dbReference>
<dbReference type="OrthoDB" id="4849160at2759"/>
<dbReference type="PANTHER" id="PTHR33353">
    <property type="entry name" value="PUTATIVE (AFU_ORTHOLOGUE AFUA_1G12560)-RELATED"/>
    <property type="match status" value="1"/>
</dbReference>
<evidence type="ECO:0000256" key="6">
    <source>
        <dbReference type="ARBA" id="ARBA00023001"/>
    </source>
</evidence>
<evidence type="ECO:0000313" key="19">
    <source>
        <dbReference type="Proteomes" id="UP000293360"/>
    </source>
</evidence>
<evidence type="ECO:0000256" key="7">
    <source>
        <dbReference type="ARBA" id="ARBA00023002"/>
    </source>
</evidence>
<dbReference type="PANTHER" id="PTHR33353:SF36">
    <property type="entry name" value="ENDO-BETA-1,4-GLUCANASE D"/>
    <property type="match status" value="1"/>
</dbReference>
<keyword evidence="8" id="KW-0186">Copper</keyword>
<proteinExistence type="inferred from homology"/>
<dbReference type="CDD" id="cd21175">
    <property type="entry name" value="LPMO_AA9"/>
    <property type="match status" value="1"/>
</dbReference>
<evidence type="ECO:0000256" key="14">
    <source>
        <dbReference type="ARBA" id="ARBA00045077"/>
    </source>
</evidence>
<dbReference type="EC" id="1.14.99.56" evidence="15"/>
<keyword evidence="3" id="KW-0964">Secreted</keyword>
<evidence type="ECO:0000256" key="13">
    <source>
        <dbReference type="ARBA" id="ARBA00044502"/>
    </source>
</evidence>
<feature type="domain" description="Auxiliary Activity family 9 catalytic" evidence="17">
    <location>
        <begin position="21"/>
        <end position="233"/>
    </location>
</feature>
<dbReference type="GO" id="GO:0030245">
    <property type="term" value="P:cellulose catabolic process"/>
    <property type="evidence" value="ECO:0007669"/>
    <property type="project" value="UniProtKB-KW"/>
</dbReference>
<comment type="catalytic activity">
    <reaction evidence="14">
        <text>[(1-&gt;4)-beta-D-glucosyl]n+m + reduced acceptor + O2 = 4-dehydro-beta-D-glucosyl-[(1-&gt;4)-beta-D-glucosyl]n-1 + [(1-&gt;4)-beta-D-glucosyl]m + acceptor + H2O.</text>
        <dbReference type="EC" id="1.14.99.56"/>
    </reaction>
</comment>
<evidence type="ECO:0000256" key="3">
    <source>
        <dbReference type="ARBA" id="ARBA00022525"/>
    </source>
</evidence>
<evidence type="ECO:0000256" key="11">
    <source>
        <dbReference type="ARBA" id="ARBA00023277"/>
    </source>
</evidence>
<evidence type="ECO:0000256" key="15">
    <source>
        <dbReference type="ARBA" id="ARBA00047174"/>
    </source>
</evidence>
<keyword evidence="6" id="KW-0136">Cellulose degradation</keyword>
<evidence type="ECO:0000256" key="2">
    <source>
        <dbReference type="ARBA" id="ARBA00004613"/>
    </source>
</evidence>
<dbReference type="InterPro" id="IPR005103">
    <property type="entry name" value="AA9_LPMO"/>
</dbReference>
<dbReference type="STRING" id="155417.A0A4Q4TUP9"/>
<protein>
    <recommendedName>
        <fullName evidence="15">lytic cellulose monooxygenase (C4-dehydrogenating)</fullName>
        <ecNumber evidence="15">1.14.99.56</ecNumber>
    </recommendedName>
</protein>
<evidence type="ECO:0000256" key="5">
    <source>
        <dbReference type="ARBA" id="ARBA00022729"/>
    </source>
</evidence>
<evidence type="ECO:0000256" key="9">
    <source>
        <dbReference type="ARBA" id="ARBA00023033"/>
    </source>
</evidence>
<comment type="similarity">
    <text evidence="13">Belongs to the polysaccharide monooxygenase AA9 family.</text>
</comment>
<evidence type="ECO:0000256" key="12">
    <source>
        <dbReference type="ARBA" id="ARBA00023326"/>
    </source>
</evidence>
<dbReference type="Proteomes" id="UP000293360">
    <property type="component" value="Unassembled WGS sequence"/>
</dbReference>
<feature type="signal peptide" evidence="16">
    <location>
        <begin position="1"/>
        <end position="18"/>
    </location>
</feature>
<dbReference type="InterPro" id="IPR049892">
    <property type="entry name" value="AA9"/>
</dbReference>
<organism evidence="18 19">
    <name type="scientific">Monosporascus ibericus</name>
    <dbReference type="NCBI Taxonomy" id="155417"/>
    <lineage>
        <taxon>Eukaryota</taxon>
        <taxon>Fungi</taxon>
        <taxon>Dikarya</taxon>
        <taxon>Ascomycota</taxon>
        <taxon>Pezizomycotina</taxon>
        <taxon>Sordariomycetes</taxon>
        <taxon>Xylariomycetidae</taxon>
        <taxon>Xylariales</taxon>
        <taxon>Xylariales incertae sedis</taxon>
        <taxon>Monosporascus</taxon>
    </lineage>
</organism>
<sequence length="297" mass="32060">MRLLQCSVVAALAGGLGASAHSFVSNINIRGVAYDGWRPTDPNNTASAIGWSTTAFDQGYVNQSGYQTEEIICHRGAKNALVHAVVDAGDTVHLQWNGWPENHKGPVMDYLASCGDSCETVDKRALKFFKINELGLLDGSEAPGWWASDELIANNNSWMVQIPEWIQPGFYVLRTEIIALHNASNETGAQNYPQCVNLQITGSGTELPAGLPAQALYNPNDESMHLDIYKGVTSYRIPGPPAISGAHTATLSHPVPTATGTPVDVDDSPTSARIIPIATTTTGSIARRQQERDMERF</sequence>